<dbReference type="PRINTS" id="PR01407">
    <property type="entry name" value="BUTYPHLNCDUF"/>
</dbReference>
<dbReference type="InterPro" id="IPR003879">
    <property type="entry name" value="Butyrophylin_SPRY"/>
</dbReference>
<dbReference type="OrthoDB" id="6105938at2759"/>
<dbReference type="InterPro" id="IPR013320">
    <property type="entry name" value="ConA-like_dom_sf"/>
</dbReference>
<evidence type="ECO:0000313" key="11">
    <source>
        <dbReference type="RefSeq" id="XP_031435274.1"/>
    </source>
</evidence>
<dbReference type="Pfam" id="PF13445">
    <property type="entry name" value="zf-RING_UBOX"/>
    <property type="match status" value="1"/>
</dbReference>
<feature type="domain" description="B box-type" evidence="8">
    <location>
        <begin position="113"/>
        <end position="154"/>
    </location>
</feature>
<evidence type="ECO:0000256" key="3">
    <source>
        <dbReference type="ARBA" id="ARBA00022833"/>
    </source>
</evidence>
<dbReference type="GO" id="GO:0008270">
    <property type="term" value="F:zinc ion binding"/>
    <property type="evidence" value="ECO:0007669"/>
    <property type="project" value="UniProtKB-KW"/>
</dbReference>
<dbReference type="Proteomes" id="UP000515152">
    <property type="component" value="Chromosome 13"/>
</dbReference>
<keyword evidence="1" id="KW-0479">Metal-binding</keyword>
<dbReference type="SMART" id="SM00589">
    <property type="entry name" value="PRY"/>
    <property type="match status" value="1"/>
</dbReference>
<dbReference type="InterPro" id="IPR017907">
    <property type="entry name" value="Znf_RING_CS"/>
</dbReference>
<evidence type="ECO:0000256" key="6">
    <source>
        <dbReference type="SAM" id="MobiDB-lite"/>
    </source>
</evidence>
<dbReference type="FunFam" id="2.60.120.920:FF:000004">
    <property type="entry name" value="Butyrophilin subfamily 1 member A1"/>
    <property type="match status" value="1"/>
</dbReference>
<evidence type="ECO:0000256" key="4">
    <source>
        <dbReference type="PROSITE-ProRule" id="PRU00024"/>
    </source>
</evidence>
<keyword evidence="2 4" id="KW-0863">Zinc-finger</keyword>
<evidence type="ECO:0000256" key="1">
    <source>
        <dbReference type="ARBA" id="ARBA00022723"/>
    </source>
</evidence>
<feature type="region of interest" description="Disordered" evidence="6">
    <location>
        <begin position="86"/>
        <end position="107"/>
    </location>
</feature>
<dbReference type="Gene3D" id="3.30.40.10">
    <property type="entry name" value="Zinc/RING finger domain, C3HC4 (zinc finger)"/>
    <property type="match status" value="1"/>
</dbReference>
<feature type="domain" description="B30.2/SPRY" evidence="9">
    <location>
        <begin position="303"/>
        <end position="497"/>
    </location>
</feature>
<gene>
    <name evidence="11" type="primary">LOC105900036</name>
</gene>
<keyword evidence="3" id="KW-0862">Zinc</keyword>
<accession>A0A6P8G7B2</accession>
<dbReference type="InterPro" id="IPR001841">
    <property type="entry name" value="Znf_RING"/>
</dbReference>
<dbReference type="SUPFAM" id="SSF49899">
    <property type="entry name" value="Concanavalin A-like lectins/glucanases"/>
    <property type="match status" value="1"/>
</dbReference>
<evidence type="ECO:0000259" key="9">
    <source>
        <dbReference type="PROSITE" id="PS50188"/>
    </source>
</evidence>
<dbReference type="InterPro" id="IPR001870">
    <property type="entry name" value="B30.2/SPRY"/>
</dbReference>
<evidence type="ECO:0000313" key="10">
    <source>
        <dbReference type="Proteomes" id="UP000515152"/>
    </source>
</evidence>
<feature type="coiled-coil region" evidence="5">
    <location>
        <begin position="227"/>
        <end position="261"/>
    </location>
</feature>
<dbReference type="SMART" id="SM00449">
    <property type="entry name" value="SPRY"/>
    <property type="match status" value="1"/>
</dbReference>
<evidence type="ECO:0000256" key="2">
    <source>
        <dbReference type="ARBA" id="ARBA00022771"/>
    </source>
</evidence>
<protein>
    <submittedName>
        <fullName evidence="11">Nuclear factor 7, brain-like</fullName>
    </submittedName>
</protein>
<dbReference type="RefSeq" id="XP_031435274.1">
    <property type="nucleotide sequence ID" value="XM_031579414.2"/>
</dbReference>
<dbReference type="InterPro" id="IPR000315">
    <property type="entry name" value="Znf_B-box"/>
</dbReference>
<dbReference type="SMART" id="SM00184">
    <property type="entry name" value="RING"/>
    <property type="match status" value="1"/>
</dbReference>
<keyword evidence="5" id="KW-0175">Coiled coil</keyword>
<dbReference type="AlphaFoldDB" id="A0A6P8G7B2"/>
<feature type="domain" description="RING-type" evidence="7">
    <location>
        <begin position="14"/>
        <end position="54"/>
    </location>
</feature>
<proteinExistence type="predicted"/>
<dbReference type="Gene3D" id="3.30.160.60">
    <property type="entry name" value="Classic Zinc Finger"/>
    <property type="match status" value="1"/>
</dbReference>
<dbReference type="Gene3D" id="2.60.120.920">
    <property type="match status" value="1"/>
</dbReference>
<name>A0A6P8G7B2_CLUHA</name>
<dbReference type="PROSITE" id="PS00518">
    <property type="entry name" value="ZF_RING_1"/>
    <property type="match status" value="1"/>
</dbReference>
<dbReference type="SMART" id="SM00336">
    <property type="entry name" value="BBOX"/>
    <property type="match status" value="1"/>
</dbReference>
<dbReference type="InterPro" id="IPR006574">
    <property type="entry name" value="PRY"/>
</dbReference>
<dbReference type="SUPFAM" id="SSF57845">
    <property type="entry name" value="B-box zinc-binding domain"/>
    <property type="match status" value="1"/>
</dbReference>
<dbReference type="GeneID" id="105900036"/>
<sequence>MAFSTSSLEDDLQCPVCCEVFTDPVVLDCSHSFCRFCLDAYWKDQPNRPCPVCRRHFPGRTPPANLALRNIVEVYNREKERAGCKQSERGNTKVRGGGGCEERGRTEKGEEEQERGCCSLHGERLLLYCEVDQEPICVVCQVAKKHSGHRVSPAEEAAQKLREEVRAFLSPLRARLETFSRVKQECVRTAQYIETQESKTRAQIAQAFEELHHFLRLEENARIGQLEEEAELKNMIMTEKVKNLTRKTEALRNTISQVERELEARDSIFLQAYSKHKESLREKLSGPDPTLVTGALIDVVFHLGNLKFKVWEKMKENVEFCPLILDPNTAAPCLALSDDLTSVRDVGHQPDVPANPERFDQCVCVLGAEPLGPGTHIWEVEVGGREKWDIGVVQESSSRMGVLQVQPANGYWVLALREGGKYSVSSRHARELSLKRRLSRVRVILDYKQGELSFYNAADKALIYTFRDSFTEKLLPFFAPGMTNGTSGCKTIKVSPATITVTVDP</sequence>
<dbReference type="InterPro" id="IPR013083">
    <property type="entry name" value="Znf_RING/FYVE/PHD"/>
</dbReference>
<dbReference type="PROSITE" id="PS50089">
    <property type="entry name" value="ZF_RING_2"/>
    <property type="match status" value="1"/>
</dbReference>
<dbReference type="Pfam" id="PF00622">
    <property type="entry name" value="SPRY"/>
    <property type="match status" value="1"/>
</dbReference>
<keyword evidence="10" id="KW-1185">Reference proteome</keyword>
<dbReference type="PROSITE" id="PS50188">
    <property type="entry name" value="B302_SPRY"/>
    <property type="match status" value="1"/>
</dbReference>
<reference evidence="11" key="1">
    <citation type="submission" date="2025-08" db="UniProtKB">
        <authorList>
            <consortium name="RefSeq"/>
        </authorList>
    </citation>
    <scope>IDENTIFICATION</scope>
</reference>
<dbReference type="CDD" id="cd13733">
    <property type="entry name" value="SPRY_PRY_C-I_1"/>
    <property type="match status" value="1"/>
</dbReference>
<dbReference type="KEGG" id="char:105900036"/>
<dbReference type="SUPFAM" id="SSF57850">
    <property type="entry name" value="RING/U-box"/>
    <property type="match status" value="1"/>
</dbReference>
<dbReference type="InterPro" id="IPR050143">
    <property type="entry name" value="TRIM/RBCC"/>
</dbReference>
<evidence type="ECO:0000256" key="5">
    <source>
        <dbReference type="SAM" id="Coils"/>
    </source>
</evidence>
<evidence type="ECO:0000259" key="7">
    <source>
        <dbReference type="PROSITE" id="PS50089"/>
    </source>
</evidence>
<dbReference type="InterPro" id="IPR027370">
    <property type="entry name" value="Znf-RING_euk"/>
</dbReference>
<dbReference type="Pfam" id="PF13765">
    <property type="entry name" value="PRY"/>
    <property type="match status" value="1"/>
</dbReference>
<dbReference type="InterPro" id="IPR043136">
    <property type="entry name" value="B30.2/SPRY_sf"/>
</dbReference>
<dbReference type="InterPro" id="IPR003877">
    <property type="entry name" value="SPRY_dom"/>
</dbReference>
<dbReference type="Pfam" id="PF00643">
    <property type="entry name" value="zf-B_box"/>
    <property type="match status" value="1"/>
</dbReference>
<dbReference type="PROSITE" id="PS50119">
    <property type="entry name" value="ZF_BBOX"/>
    <property type="match status" value="1"/>
</dbReference>
<organism evidence="10 11">
    <name type="scientific">Clupea harengus</name>
    <name type="common">Atlantic herring</name>
    <dbReference type="NCBI Taxonomy" id="7950"/>
    <lineage>
        <taxon>Eukaryota</taxon>
        <taxon>Metazoa</taxon>
        <taxon>Chordata</taxon>
        <taxon>Craniata</taxon>
        <taxon>Vertebrata</taxon>
        <taxon>Euteleostomi</taxon>
        <taxon>Actinopterygii</taxon>
        <taxon>Neopterygii</taxon>
        <taxon>Teleostei</taxon>
        <taxon>Clupei</taxon>
        <taxon>Clupeiformes</taxon>
        <taxon>Clupeoidei</taxon>
        <taxon>Clupeidae</taxon>
        <taxon>Clupea</taxon>
    </lineage>
</organism>
<dbReference type="PANTHER" id="PTHR24103">
    <property type="entry name" value="E3 UBIQUITIN-PROTEIN LIGASE TRIM"/>
    <property type="match status" value="1"/>
</dbReference>
<evidence type="ECO:0000259" key="8">
    <source>
        <dbReference type="PROSITE" id="PS50119"/>
    </source>
</evidence>